<keyword evidence="4" id="KW-0378">Hydrolase</keyword>
<dbReference type="GO" id="GO:0003993">
    <property type="term" value="F:acid phosphatase activity"/>
    <property type="evidence" value="ECO:0007669"/>
    <property type="project" value="InterPro"/>
</dbReference>
<feature type="active site" evidence="7">
    <location>
        <position position="17"/>
    </location>
</feature>
<accession>A0A2U1J456</accession>
<feature type="domain" description="Phosphotyrosine protein phosphatase I" evidence="8">
    <location>
        <begin position="5"/>
        <end position="152"/>
    </location>
</feature>
<evidence type="ECO:0000313" key="10">
    <source>
        <dbReference type="Proteomes" id="UP000245591"/>
    </source>
</evidence>
<evidence type="ECO:0000256" key="2">
    <source>
        <dbReference type="ARBA" id="ARBA00011063"/>
    </source>
</evidence>
<dbReference type="CDD" id="cd16343">
    <property type="entry name" value="LMWPTP"/>
    <property type="match status" value="1"/>
</dbReference>
<proteinExistence type="inferred from homology"/>
<dbReference type="AlphaFoldDB" id="A0A2U1J456"/>
<comment type="caution">
    <text evidence="9">The sequence shown here is derived from an EMBL/GenBank/DDBJ whole genome shotgun (WGS) entry which is preliminary data.</text>
</comment>
<keyword evidence="3" id="KW-0963">Cytoplasm</keyword>
<keyword evidence="10" id="KW-1185">Reference proteome</keyword>
<dbReference type="InterPro" id="IPR050438">
    <property type="entry name" value="LMW_PTPase"/>
</dbReference>
<name>A0A2U1J456_SMIAN</name>
<dbReference type="SUPFAM" id="SSF52788">
    <property type="entry name" value="Phosphotyrosine protein phosphatases I"/>
    <property type="match status" value="1"/>
</dbReference>
<comment type="similarity">
    <text evidence="2">Belongs to the low molecular weight phosphotyrosine protein phosphatase family.</text>
</comment>
<evidence type="ECO:0000256" key="6">
    <source>
        <dbReference type="ARBA" id="ARBA00051722"/>
    </source>
</evidence>
<dbReference type="EMBL" id="MBFU01000383">
    <property type="protein sequence ID" value="PVZ99850.1"/>
    <property type="molecule type" value="Genomic_DNA"/>
</dbReference>
<evidence type="ECO:0000256" key="7">
    <source>
        <dbReference type="PIRSR" id="PIRSR617867-1"/>
    </source>
</evidence>
<organism evidence="9 10">
    <name type="scientific">Smittium angustum</name>
    <dbReference type="NCBI Taxonomy" id="133377"/>
    <lineage>
        <taxon>Eukaryota</taxon>
        <taxon>Fungi</taxon>
        <taxon>Fungi incertae sedis</taxon>
        <taxon>Zoopagomycota</taxon>
        <taxon>Kickxellomycotina</taxon>
        <taxon>Harpellomycetes</taxon>
        <taxon>Harpellales</taxon>
        <taxon>Legeriomycetaceae</taxon>
        <taxon>Smittium</taxon>
    </lineage>
</organism>
<dbReference type="InterPro" id="IPR002115">
    <property type="entry name" value="Tyr_Pase_low_mol_wt_mml"/>
</dbReference>
<protein>
    <recommendedName>
        <fullName evidence="8">Phosphotyrosine protein phosphatase I domain-containing protein</fullName>
    </recommendedName>
</protein>
<sequence length="158" mass="17596">MTNKTKVLFVCLGNICRSPMGEAIFTHMVGTLSLSESFVIDSAGTSSYHIGSQPDSRSVSACKKHGVPVNHRARQVTKSDFVEFDYILCMDEMNLNDLNRIKPSKSKAKVLLFGEFDPKGHKIIEDPYYGGASGFEFNFQQCLRSSQGFLKHLGHNTQ</sequence>
<dbReference type="InterPro" id="IPR017867">
    <property type="entry name" value="Tyr_phospatase_low_mol_wt"/>
</dbReference>
<reference evidence="9 10" key="1">
    <citation type="journal article" date="2018" name="MBio">
        <title>Comparative Genomics Reveals the Core Gene Toolbox for the Fungus-Insect Symbiosis.</title>
        <authorList>
            <person name="Wang Y."/>
            <person name="Stata M."/>
            <person name="Wang W."/>
            <person name="Stajich J.E."/>
            <person name="White M.M."/>
            <person name="Moncalvo J.M."/>
        </authorList>
    </citation>
    <scope>NUCLEOTIDE SEQUENCE [LARGE SCALE GENOMIC DNA]</scope>
    <source>
        <strain evidence="9 10">AUS-126-30</strain>
    </source>
</reference>
<dbReference type="InterPro" id="IPR023485">
    <property type="entry name" value="Ptyr_pPase"/>
</dbReference>
<feature type="active site" description="Proton donor" evidence="7">
    <location>
        <position position="126"/>
    </location>
</feature>
<evidence type="ECO:0000256" key="3">
    <source>
        <dbReference type="ARBA" id="ARBA00022490"/>
    </source>
</evidence>
<dbReference type="Gene3D" id="3.40.50.2300">
    <property type="match status" value="1"/>
</dbReference>
<gene>
    <name evidence="9" type="ORF">BB558_004108</name>
</gene>
<dbReference type="GO" id="GO:0005737">
    <property type="term" value="C:cytoplasm"/>
    <property type="evidence" value="ECO:0007669"/>
    <property type="project" value="UniProtKB-SubCell"/>
</dbReference>
<dbReference type="PANTHER" id="PTHR11717:SF7">
    <property type="entry name" value="LOW MOLECULAR WEIGHT PHOSPHOTYROSINE PROTEIN PHOSPHATASE"/>
    <property type="match status" value="1"/>
</dbReference>
<dbReference type="SMART" id="SM00226">
    <property type="entry name" value="LMWPc"/>
    <property type="match status" value="1"/>
</dbReference>
<feature type="active site" description="Nucleophile" evidence="7">
    <location>
        <position position="11"/>
    </location>
</feature>
<evidence type="ECO:0000256" key="1">
    <source>
        <dbReference type="ARBA" id="ARBA00004496"/>
    </source>
</evidence>
<dbReference type="PRINTS" id="PR00720">
    <property type="entry name" value="MAMMALPTPASE"/>
</dbReference>
<dbReference type="PANTHER" id="PTHR11717">
    <property type="entry name" value="LOW MOLECULAR WEIGHT PROTEIN TYROSINE PHOSPHATASE"/>
    <property type="match status" value="1"/>
</dbReference>
<comment type="catalytic activity">
    <reaction evidence="6">
        <text>O-phospho-L-tyrosyl-[protein] + H2O = L-tyrosyl-[protein] + phosphate</text>
        <dbReference type="Rhea" id="RHEA:10684"/>
        <dbReference type="Rhea" id="RHEA-COMP:10136"/>
        <dbReference type="Rhea" id="RHEA-COMP:20101"/>
        <dbReference type="ChEBI" id="CHEBI:15377"/>
        <dbReference type="ChEBI" id="CHEBI:43474"/>
        <dbReference type="ChEBI" id="CHEBI:46858"/>
        <dbReference type="ChEBI" id="CHEBI:61978"/>
        <dbReference type="EC" id="3.1.3.48"/>
    </reaction>
</comment>
<keyword evidence="5" id="KW-0904">Protein phosphatase</keyword>
<dbReference type="InterPro" id="IPR036196">
    <property type="entry name" value="Ptyr_pPase_sf"/>
</dbReference>
<evidence type="ECO:0000313" key="9">
    <source>
        <dbReference type="EMBL" id="PVZ99850.1"/>
    </source>
</evidence>
<dbReference type="GO" id="GO:0004726">
    <property type="term" value="F:non-membrane spanning protein tyrosine phosphatase activity"/>
    <property type="evidence" value="ECO:0007669"/>
    <property type="project" value="InterPro"/>
</dbReference>
<evidence type="ECO:0000256" key="5">
    <source>
        <dbReference type="ARBA" id="ARBA00022912"/>
    </source>
</evidence>
<dbReference type="PRINTS" id="PR00719">
    <property type="entry name" value="LMWPTPASE"/>
</dbReference>
<dbReference type="Pfam" id="PF01451">
    <property type="entry name" value="LMWPc"/>
    <property type="match status" value="1"/>
</dbReference>
<dbReference type="Proteomes" id="UP000245591">
    <property type="component" value="Unassembled WGS sequence"/>
</dbReference>
<comment type="subcellular location">
    <subcellularLocation>
        <location evidence="1">Cytoplasm</location>
    </subcellularLocation>
</comment>
<evidence type="ECO:0000256" key="4">
    <source>
        <dbReference type="ARBA" id="ARBA00022801"/>
    </source>
</evidence>
<evidence type="ECO:0000259" key="8">
    <source>
        <dbReference type="SMART" id="SM00226"/>
    </source>
</evidence>
<dbReference type="FunFam" id="3.40.50.2300:FF:000105">
    <property type="entry name" value="Low molecular weight phosphotyrosine protein"/>
    <property type="match status" value="1"/>
</dbReference>